<protein>
    <submittedName>
        <fullName evidence="1">Uncharacterized protein</fullName>
    </submittedName>
</protein>
<sequence length="101" mass="11733">MAKTHPTTPRVPGKMNLRADFTVQFQLYAVFRDGTQVDLNTNKCNTHYIILPNQAVILCLLNRFLLYKHFWHVSVLWRTRFPPVGRDPLGRICTTSECIIC</sequence>
<dbReference type="EMBL" id="GAIX01012571">
    <property type="protein sequence ID" value="JAA79989.1"/>
    <property type="molecule type" value="Transcribed_RNA"/>
</dbReference>
<evidence type="ECO:0000313" key="1">
    <source>
        <dbReference type="EMBL" id="JAA79989.1"/>
    </source>
</evidence>
<reference evidence="1" key="1">
    <citation type="journal article" date="2013" name="BMC Genomics">
        <title>Unscrambling butterfly oogenesis.</title>
        <authorList>
            <person name="Carter J.M."/>
            <person name="Baker S.C."/>
            <person name="Pink R."/>
            <person name="Carter D.R."/>
            <person name="Collins A."/>
            <person name="Tomlin J."/>
            <person name="Gibbs M."/>
            <person name="Breuker C.J."/>
        </authorList>
    </citation>
    <scope>NUCLEOTIDE SEQUENCE</scope>
    <source>
        <tissue evidence="1">Ovary</tissue>
    </source>
</reference>
<accession>S4NSF2</accession>
<reference evidence="1" key="2">
    <citation type="submission" date="2013-05" db="EMBL/GenBank/DDBJ databases">
        <authorList>
            <person name="Carter J.-M."/>
            <person name="Baker S.C."/>
            <person name="Pink R."/>
            <person name="Carter D.R.F."/>
            <person name="Collins A."/>
            <person name="Tomlin J."/>
            <person name="Gibbs M."/>
            <person name="Breuker C.J."/>
        </authorList>
    </citation>
    <scope>NUCLEOTIDE SEQUENCE</scope>
    <source>
        <tissue evidence="1">Ovary</tissue>
    </source>
</reference>
<name>S4NSF2_9NEOP</name>
<proteinExistence type="predicted"/>
<dbReference type="AlphaFoldDB" id="S4NSF2"/>
<organism evidence="1">
    <name type="scientific">Pararge aegeria</name>
    <name type="common">speckled wood butterfly</name>
    <dbReference type="NCBI Taxonomy" id="116150"/>
    <lineage>
        <taxon>Eukaryota</taxon>
        <taxon>Metazoa</taxon>
        <taxon>Ecdysozoa</taxon>
        <taxon>Arthropoda</taxon>
        <taxon>Hexapoda</taxon>
        <taxon>Insecta</taxon>
        <taxon>Pterygota</taxon>
        <taxon>Neoptera</taxon>
        <taxon>Endopterygota</taxon>
        <taxon>Lepidoptera</taxon>
        <taxon>Glossata</taxon>
        <taxon>Ditrysia</taxon>
        <taxon>Papilionoidea</taxon>
        <taxon>Nymphalidae</taxon>
        <taxon>Satyrinae</taxon>
        <taxon>Satyrini</taxon>
        <taxon>Parargina</taxon>
        <taxon>Pararge</taxon>
    </lineage>
</organism>